<dbReference type="CDD" id="cd20694">
    <property type="entry name" value="CdiI_Ct-like"/>
    <property type="match status" value="1"/>
</dbReference>
<dbReference type="Gene3D" id="1.25.10.10">
    <property type="entry name" value="Leucine-rich Repeat Variant"/>
    <property type="match status" value="1"/>
</dbReference>
<accession>A0ABR9FMY0</accession>
<reference evidence="1 2" key="1">
    <citation type="submission" date="2020-07" db="EMBL/GenBank/DDBJ databases">
        <title>Halophilic bacteria isolated from french cheeses.</title>
        <authorList>
            <person name="Kothe C.I."/>
            <person name="Farah-Kraiem B."/>
            <person name="Renault P."/>
            <person name="Dridi B."/>
        </authorList>
    </citation>
    <scope>NUCLEOTIDE SEQUENCE [LARGE SCALE GENOMIC DNA]</scope>
    <source>
        <strain evidence="1 2">FME14</strain>
    </source>
</reference>
<evidence type="ECO:0008006" key="3">
    <source>
        <dbReference type="Google" id="ProtNLM"/>
    </source>
</evidence>
<dbReference type="InterPro" id="IPR011989">
    <property type="entry name" value="ARM-like"/>
</dbReference>
<evidence type="ECO:0000313" key="2">
    <source>
        <dbReference type="Proteomes" id="UP000707245"/>
    </source>
</evidence>
<dbReference type="SUPFAM" id="SSF48371">
    <property type="entry name" value="ARM repeat"/>
    <property type="match status" value="1"/>
</dbReference>
<organism evidence="1 2">
    <name type="scientific">Pseudoalteromonas prydzensis</name>
    <dbReference type="NCBI Taxonomy" id="182141"/>
    <lineage>
        <taxon>Bacteria</taxon>
        <taxon>Pseudomonadati</taxon>
        <taxon>Pseudomonadota</taxon>
        <taxon>Gammaproteobacteria</taxon>
        <taxon>Alteromonadales</taxon>
        <taxon>Pseudoalteromonadaceae</taxon>
        <taxon>Pseudoalteromonas</taxon>
    </lineage>
</organism>
<sequence>MSKLKYQDVHTNEFSEADVWEAIKQDDVDALKLIPIKLGFSHENWRFVQDVSLKLSEHPDENVRGNSFRGFAYTAMNLNKLEKNIVKPVLLRGLKDESDWVRSCAQEAIDDINHYMGWKIGSAKANKEREKKFYERRSKDC</sequence>
<dbReference type="Proteomes" id="UP000707245">
    <property type="component" value="Unassembled WGS sequence"/>
</dbReference>
<keyword evidence="2" id="KW-1185">Reference proteome</keyword>
<comment type="caution">
    <text evidence="1">The sequence shown here is derived from an EMBL/GenBank/DDBJ whole genome shotgun (WGS) entry which is preliminary data.</text>
</comment>
<proteinExistence type="predicted"/>
<dbReference type="RefSeq" id="WP_192541932.1">
    <property type="nucleotide sequence ID" value="NZ_JBQELX010000157.1"/>
</dbReference>
<protein>
    <recommendedName>
        <fullName evidence="3">HEAT repeat domain-containing protein</fullName>
    </recommendedName>
</protein>
<dbReference type="InterPro" id="IPR049796">
    <property type="entry name" value="CdiI_Ct-like"/>
</dbReference>
<name>A0ABR9FMY0_9GAMM</name>
<evidence type="ECO:0000313" key="1">
    <source>
        <dbReference type="EMBL" id="MBE0458152.1"/>
    </source>
</evidence>
<dbReference type="InterPro" id="IPR016024">
    <property type="entry name" value="ARM-type_fold"/>
</dbReference>
<gene>
    <name evidence="1" type="ORF">EI167_11975</name>
</gene>
<dbReference type="EMBL" id="RRZA01000034">
    <property type="protein sequence ID" value="MBE0458152.1"/>
    <property type="molecule type" value="Genomic_DNA"/>
</dbReference>